<dbReference type="InterPro" id="IPR001753">
    <property type="entry name" value="Enoyl-CoA_hydra/iso"/>
</dbReference>
<evidence type="ECO:0008006" key="5">
    <source>
        <dbReference type="Google" id="ProtNLM"/>
    </source>
</evidence>
<sequence length="304" mass="32262">MLAASVVPTRTAPAALSVRSIREKGATVGFDRYRYLDISLQDGIALVSMGNPVGPDFVELEHPMHTELHEIWADLAADSAVAGVVLTGTGDTFFTGPTLEALHDLITAKPNVVIGQMEEARGIVERVLDFPKPLVAAVNGPAVSIGCQLAFLSDEAVASSTARFQDTHIRLGLAAGDGGTWMWPLLIGYARARRFLLRSHPLSASDALELGLVCDVVPPDNVVAAALEIARKLTRLPAFAFRATKRALAQSLRVNALLSADASAASQMATYLTPEFIEMLKQRLGDNSAPAGSQAAGRAAQQNR</sequence>
<accession>A0A7I7WG77</accession>
<reference evidence="2 3" key="1">
    <citation type="submission" date="2016-12" db="EMBL/GenBank/DDBJ databases">
        <title>The new phylogeny of genus Mycobacterium.</title>
        <authorList>
            <person name="Tortoli E."/>
            <person name="Trovato A."/>
            <person name="Cirillo D.M."/>
        </authorList>
    </citation>
    <scope>NUCLEOTIDE SEQUENCE [LARGE SCALE GENOMIC DNA]</scope>
    <source>
        <strain evidence="2 3">DSM 44624</strain>
    </source>
</reference>
<gene>
    <name evidence="2" type="ORF">BST20_06395</name>
    <name evidence="1" type="ORF">MBRA_56780</name>
</gene>
<dbReference type="Pfam" id="PF00378">
    <property type="entry name" value="ECH_1"/>
    <property type="match status" value="1"/>
</dbReference>
<dbReference type="PANTHER" id="PTHR43459">
    <property type="entry name" value="ENOYL-COA HYDRATASE"/>
    <property type="match status" value="1"/>
</dbReference>
<dbReference type="OrthoDB" id="4699757at2"/>
<dbReference type="Proteomes" id="UP000467379">
    <property type="component" value="Plasmid pJCM12687"/>
</dbReference>
<geneLocation type="plasmid" evidence="1 4">
    <name>pJCM12687</name>
</geneLocation>
<reference evidence="1 4" key="2">
    <citation type="journal article" date="2019" name="Emerg. Microbes Infect.">
        <title>Comprehensive subspecies identification of 175 nontuberculous mycobacteria species based on 7547 genomic profiles.</title>
        <authorList>
            <person name="Matsumoto Y."/>
            <person name="Kinjo T."/>
            <person name="Motooka D."/>
            <person name="Nabeya D."/>
            <person name="Jung N."/>
            <person name="Uechi K."/>
            <person name="Horii T."/>
            <person name="Iida T."/>
            <person name="Fujita J."/>
            <person name="Nakamura S."/>
        </authorList>
    </citation>
    <scope>NUCLEOTIDE SEQUENCE [LARGE SCALE GENOMIC DNA]</scope>
    <source>
        <strain evidence="1 4">JCM 12687</strain>
        <plasmid evidence="1">pJCM12687</plasmid>
    </source>
</reference>
<dbReference type="GO" id="GO:0003824">
    <property type="term" value="F:catalytic activity"/>
    <property type="evidence" value="ECO:0007669"/>
    <property type="project" value="UniProtKB-ARBA"/>
</dbReference>
<evidence type="ECO:0000313" key="3">
    <source>
        <dbReference type="Proteomes" id="UP000192441"/>
    </source>
</evidence>
<dbReference type="AlphaFoldDB" id="A0A7I7WG77"/>
<dbReference type="Gene3D" id="3.90.226.10">
    <property type="entry name" value="2-enoyl-CoA Hydratase, Chain A, domain 1"/>
    <property type="match status" value="1"/>
</dbReference>
<dbReference type="EMBL" id="AP022607">
    <property type="protein sequence ID" value="BBZ15483.1"/>
    <property type="molecule type" value="Genomic_DNA"/>
</dbReference>
<reference evidence="1" key="3">
    <citation type="submission" date="2020-02" db="EMBL/GenBank/DDBJ databases">
        <authorList>
            <person name="Matsumoto Y."/>
            <person name="Kinjo T."/>
            <person name="Motooka D."/>
            <person name="Nabeya D."/>
            <person name="Jung N."/>
            <person name="Uechi K."/>
            <person name="Horii T."/>
            <person name="Iida T."/>
            <person name="Fujita J."/>
            <person name="Nakamura S."/>
        </authorList>
    </citation>
    <scope>NUCLEOTIDE SEQUENCE</scope>
    <source>
        <strain evidence="1">JCM 12687</strain>
        <plasmid evidence="1">pJCM12687</plasmid>
    </source>
</reference>
<dbReference type="PANTHER" id="PTHR43459:SF1">
    <property type="entry name" value="EG:BACN32G11.4 PROTEIN"/>
    <property type="match status" value="1"/>
</dbReference>
<protein>
    <recommendedName>
        <fullName evidence="5">Enoyl-CoA hydratase</fullName>
    </recommendedName>
</protein>
<keyword evidence="1" id="KW-0614">Plasmid</keyword>
<evidence type="ECO:0000313" key="4">
    <source>
        <dbReference type="Proteomes" id="UP000467379"/>
    </source>
</evidence>
<keyword evidence="4" id="KW-1185">Reference proteome</keyword>
<dbReference type="InterPro" id="IPR029045">
    <property type="entry name" value="ClpP/crotonase-like_dom_sf"/>
</dbReference>
<organism evidence="2 3">
    <name type="scientific">Mycobacterium branderi</name>
    <dbReference type="NCBI Taxonomy" id="43348"/>
    <lineage>
        <taxon>Bacteria</taxon>
        <taxon>Bacillati</taxon>
        <taxon>Actinomycetota</taxon>
        <taxon>Actinomycetes</taxon>
        <taxon>Mycobacteriales</taxon>
        <taxon>Mycobacteriaceae</taxon>
        <taxon>Mycobacterium</taxon>
    </lineage>
</organism>
<dbReference type="CDD" id="cd06558">
    <property type="entry name" value="crotonase-like"/>
    <property type="match status" value="1"/>
</dbReference>
<dbReference type="SUPFAM" id="SSF52096">
    <property type="entry name" value="ClpP/crotonase"/>
    <property type="match status" value="1"/>
</dbReference>
<evidence type="ECO:0000313" key="2">
    <source>
        <dbReference type="EMBL" id="ORA40195.1"/>
    </source>
</evidence>
<evidence type="ECO:0000313" key="1">
    <source>
        <dbReference type="EMBL" id="BBZ15483.1"/>
    </source>
</evidence>
<name>A0A7I7WG77_9MYCO</name>
<dbReference type="EMBL" id="MVHM01000002">
    <property type="protein sequence ID" value="ORA40195.1"/>
    <property type="molecule type" value="Genomic_DNA"/>
</dbReference>
<dbReference type="Proteomes" id="UP000192441">
    <property type="component" value="Unassembled WGS sequence"/>
</dbReference>
<proteinExistence type="predicted"/>